<dbReference type="InterPro" id="IPR027417">
    <property type="entry name" value="P-loop_NTPase"/>
</dbReference>
<dbReference type="Gene3D" id="3.40.50.300">
    <property type="entry name" value="P-loop containing nucleotide triphosphate hydrolases"/>
    <property type="match status" value="1"/>
</dbReference>
<evidence type="ECO:0000313" key="5">
    <source>
        <dbReference type="Proteomes" id="UP000009226"/>
    </source>
</evidence>
<proteinExistence type="predicted"/>
<accession>F6B6Y9</accession>
<dbReference type="STRING" id="868595.Desca_0420"/>
<dbReference type="Proteomes" id="UP000009226">
    <property type="component" value="Chromosome"/>
</dbReference>
<dbReference type="GO" id="GO:0005524">
    <property type="term" value="F:ATP binding"/>
    <property type="evidence" value="ECO:0007669"/>
    <property type="project" value="UniProtKB-KW"/>
</dbReference>
<evidence type="ECO:0000256" key="2">
    <source>
        <dbReference type="ARBA" id="ARBA00022840"/>
    </source>
</evidence>
<dbReference type="AlphaFoldDB" id="F6B6Y9"/>
<dbReference type="InterPro" id="IPR003593">
    <property type="entry name" value="AAA+_ATPase"/>
</dbReference>
<dbReference type="HOGENOM" id="CLU_000604_1_22_9"/>
<dbReference type="PROSITE" id="PS50893">
    <property type="entry name" value="ABC_TRANSPORTER_2"/>
    <property type="match status" value="1"/>
</dbReference>
<dbReference type="Pfam" id="PF00005">
    <property type="entry name" value="ABC_tran"/>
    <property type="match status" value="1"/>
</dbReference>
<protein>
    <submittedName>
        <fullName evidence="4">ABC transporter related protein</fullName>
    </submittedName>
</protein>
<dbReference type="SUPFAM" id="SSF52540">
    <property type="entry name" value="P-loop containing nucleoside triphosphate hydrolases"/>
    <property type="match status" value="1"/>
</dbReference>
<dbReference type="EMBL" id="CP002736">
    <property type="protein sequence ID" value="AEF93314.1"/>
    <property type="molecule type" value="Genomic_DNA"/>
</dbReference>
<dbReference type="PANTHER" id="PTHR43119">
    <property type="entry name" value="ABC TRANSPORT PROTEIN ATP-BINDING COMPONENT-RELATED"/>
    <property type="match status" value="1"/>
</dbReference>
<dbReference type="KEGG" id="dca:Desca_0420"/>
<dbReference type="CDD" id="cd03228">
    <property type="entry name" value="ABCC_MRP_Like"/>
    <property type="match status" value="1"/>
</dbReference>
<dbReference type="InterPro" id="IPR017871">
    <property type="entry name" value="ABC_transporter-like_CS"/>
</dbReference>
<reference evidence="4" key="1">
    <citation type="submission" date="2011-05" db="EMBL/GenBank/DDBJ databases">
        <title>Complete sequence of Desulfotomaculum carboxydivorans CO-1-SRB.</title>
        <authorList>
            <consortium name="US DOE Joint Genome Institute"/>
            <person name="Lucas S."/>
            <person name="Han J."/>
            <person name="Lapidus A."/>
            <person name="Cheng J.-F."/>
            <person name="Goodwin L."/>
            <person name="Pitluck S."/>
            <person name="Peters L."/>
            <person name="Mikhailova N."/>
            <person name="Lu M."/>
            <person name="Han C."/>
            <person name="Tapia R."/>
            <person name="Land M."/>
            <person name="Hauser L."/>
            <person name="Kyrpides N."/>
            <person name="Ivanova N."/>
            <person name="Pagani I."/>
            <person name="Stams A."/>
            <person name="Plugge C."/>
            <person name="Muyzer G."/>
            <person name="Kuever J."/>
            <person name="Parshina S."/>
            <person name="Ivanova A."/>
            <person name="Nazina T."/>
            <person name="Woyke T."/>
        </authorList>
    </citation>
    <scope>NUCLEOTIDE SEQUENCE [LARGE SCALE GENOMIC DNA]</scope>
    <source>
        <strain evidence="4">CO-1-SRB</strain>
    </source>
</reference>
<keyword evidence="5" id="KW-1185">Reference proteome</keyword>
<keyword evidence="1" id="KW-0547">Nucleotide-binding</keyword>
<dbReference type="PANTHER" id="PTHR43119:SF1">
    <property type="entry name" value="ABC TRANSPORTER DOMAIN-CONTAINING PROTEIN"/>
    <property type="match status" value="1"/>
</dbReference>
<gene>
    <name evidence="4" type="ordered locus">Desca_0420</name>
</gene>
<name>F6B6Y9_DESCC</name>
<dbReference type="GO" id="GO:0016887">
    <property type="term" value="F:ATP hydrolysis activity"/>
    <property type="evidence" value="ECO:0007669"/>
    <property type="project" value="InterPro"/>
</dbReference>
<keyword evidence="2" id="KW-0067">ATP-binding</keyword>
<evidence type="ECO:0000259" key="3">
    <source>
        <dbReference type="PROSITE" id="PS50893"/>
    </source>
</evidence>
<organism evidence="4 5">
    <name type="scientific">Desulfotomaculum nigrificans (strain DSM 14880 / VKM B-2319 / CO-1-SRB)</name>
    <name type="common">Desulfotomaculum carboxydivorans</name>
    <dbReference type="NCBI Taxonomy" id="868595"/>
    <lineage>
        <taxon>Bacteria</taxon>
        <taxon>Bacillati</taxon>
        <taxon>Bacillota</taxon>
        <taxon>Clostridia</taxon>
        <taxon>Eubacteriales</taxon>
        <taxon>Desulfotomaculaceae</taxon>
        <taxon>Desulfotomaculum</taxon>
    </lineage>
</organism>
<dbReference type="SMART" id="SM00382">
    <property type="entry name" value="AAA"/>
    <property type="match status" value="1"/>
</dbReference>
<feature type="domain" description="ABC transporter" evidence="3">
    <location>
        <begin position="4"/>
        <end position="210"/>
    </location>
</feature>
<evidence type="ECO:0000256" key="1">
    <source>
        <dbReference type="ARBA" id="ARBA00022741"/>
    </source>
</evidence>
<dbReference type="RefSeq" id="WP_013809613.1">
    <property type="nucleotide sequence ID" value="NC_015565.1"/>
</dbReference>
<dbReference type="eggNOG" id="COG4619">
    <property type="taxonomic scope" value="Bacteria"/>
</dbReference>
<dbReference type="InterPro" id="IPR003439">
    <property type="entry name" value="ABC_transporter-like_ATP-bd"/>
</dbReference>
<dbReference type="PROSITE" id="PS00211">
    <property type="entry name" value="ABC_TRANSPORTER_1"/>
    <property type="match status" value="1"/>
</dbReference>
<evidence type="ECO:0000313" key="4">
    <source>
        <dbReference type="EMBL" id="AEF93314.1"/>
    </source>
</evidence>
<sequence length="213" mass="23350">MSLLAFNNLTYQLGNGGERKITVSASLKEGEILVVRGPSGAGKSTLLRVLAKLQPGESGEVFLAGENWQTIPSTHWRSQVHYLAQKPAIFEGTVLDNLTKPFELRLVKKKLSFNLDLAKRLMQDLLLSPDLLNHDARTLSGGEAARLAFVRSLITEPTVLLLDEPTAALDNLSRAAFNRTLSKWLLGSHRAAVLVSHNNDVDSLARVSFLDIV</sequence>